<keyword evidence="3" id="KW-1185">Reference proteome</keyword>
<accession>A0A6A6K2D2</accession>
<dbReference type="Proteomes" id="UP000467840">
    <property type="component" value="Unassembled WGS sequence"/>
</dbReference>
<comment type="caution">
    <text evidence="2">The sequence shown here is derived from an EMBL/GenBank/DDBJ whole genome shotgun (WGS) entry which is preliminary data.</text>
</comment>
<organism evidence="2 3">
    <name type="scientific">Hevea brasiliensis</name>
    <name type="common">Para rubber tree</name>
    <name type="synonym">Siphonia brasiliensis</name>
    <dbReference type="NCBI Taxonomy" id="3981"/>
    <lineage>
        <taxon>Eukaryota</taxon>
        <taxon>Viridiplantae</taxon>
        <taxon>Streptophyta</taxon>
        <taxon>Embryophyta</taxon>
        <taxon>Tracheophyta</taxon>
        <taxon>Spermatophyta</taxon>
        <taxon>Magnoliopsida</taxon>
        <taxon>eudicotyledons</taxon>
        <taxon>Gunneridae</taxon>
        <taxon>Pentapetalae</taxon>
        <taxon>rosids</taxon>
        <taxon>fabids</taxon>
        <taxon>Malpighiales</taxon>
        <taxon>Euphorbiaceae</taxon>
        <taxon>Crotonoideae</taxon>
        <taxon>Micrandreae</taxon>
        <taxon>Hevea</taxon>
    </lineage>
</organism>
<dbReference type="InterPro" id="IPR044792">
    <property type="entry name" value="TAR1"/>
</dbReference>
<gene>
    <name evidence="2" type="ORF">GH714_044016</name>
</gene>
<feature type="compositionally biased region" description="Basic and acidic residues" evidence="1">
    <location>
        <begin position="222"/>
        <end position="245"/>
    </location>
</feature>
<sequence>MLSLEPFSEDRGRSRCNLGGIPPVSFLAPYGFTRPLTRNMSDSLVRVSRRAEWGARRPTPGARWCRGTRDGRAAVHDRCDGVSRAFLVPGLGPPLRSRRSAPEPIGGSGLPPFTSDRGASPAPYASPPTFQALFDSLSKSFSSFPRGTCSLRSLAVFSRTEFTARLGLHSQQPDSQKRLVVRQGPGTTGLSPLRRPLPGGLVPHGARELRPVTMWYQSRPQRRSESRQAPQRDRGRQGADGDKGVLEWVGENVRPQWDRGRHGFLNPTSDKKGFDPRDKCGLSCSWYASGEQRDESWQRHLEDVCVRKWVSALANWWPICCSSVCVGERKNGLWTPMCEGV</sequence>
<dbReference type="GO" id="GO:0043457">
    <property type="term" value="P:regulation of cellular respiration"/>
    <property type="evidence" value="ECO:0007669"/>
    <property type="project" value="InterPro"/>
</dbReference>
<name>A0A6A6K2D2_HEVBR</name>
<evidence type="ECO:0000256" key="1">
    <source>
        <dbReference type="SAM" id="MobiDB-lite"/>
    </source>
</evidence>
<evidence type="ECO:0000313" key="3">
    <source>
        <dbReference type="Proteomes" id="UP000467840"/>
    </source>
</evidence>
<reference evidence="2 3" key="1">
    <citation type="journal article" date="2020" name="Mol. Plant">
        <title>The Chromosome-Based Rubber Tree Genome Provides New Insights into Spurge Genome Evolution and Rubber Biosynthesis.</title>
        <authorList>
            <person name="Liu J."/>
            <person name="Shi C."/>
            <person name="Shi C.C."/>
            <person name="Li W."/>
            <person name="Zhang Q.J."/>
            <person name="Zhang Y."/>
            <person name="Li K."/>
            <person name="Lu H.F."/>
            <person name="Shi C."/>
            <person name="Zhu S.T."/>
            <person name="Xiao Z.Y."/>
            <person name="Nan H."/>
            <person name="Yue Y."/>
            <person name="Zhu X.G."/>
            <person name="Wu Y."/>
            <person name="Hong X.N."/>
            <person name="Fan G.Y."/>
            <person name="Tong Y."/>
            <person name="Zhang D."/>
            <person name="Mao C.L."/>
            <person name="Liu Y.L."/>
            <person name="Hao S.J."/>
            <person name="Liu W.Q."/>
            <person name="Lv M.Q."/>
            <person name="Zhang H.B."/>
            <person name="Liu Y."/>
            <person name="Hu-Tang G.R."/>
            <person name="Wang J.P."/>
            <person name="Wang J.H."/>
            <person name="Sun Y.H."/>
            <person name="Ni S.B."/>
            <person name="Chen W.B."/>
            <person name="Zhang X.C."/>
            <person name="Jiao Y.N."/>
            <person name="Eichler E.E."/>
            <person name="Li G.H."/>
            <person name="Liu X."/>
            <person name="Gao L.Z."/>
        </authorList>
    </citation>
    <scope>NUCLEOTIDE SEQUENCE [LARGE SCALE GENOMIC DNA]</scope>
    <source>
        <strain evidence="3">cv. GT1</strain>
        <tissue evidence="2">Leaf</tissue>
    </source>
</reference>
<feature type="region of interest" description="Disordered" evidence="1">
    <location>
        <begin position="168"/>
        <end position="245"/>
    </location>
</feature>
<proteinExistence type="predicted"/>
<protein>
    <submittedName>
        <fullName evidence="2">Uncharacterized protein</fullName>
    </submittedName>
</protein>
<feature type="compositionally biased region" description="Low complexity" evidence="1">
    <location>
        <begin position="189"/>
        <end position="204"/>
    </location>
</feature>
<dbReference type="AlphaFoldDB" id="A0A6A6K2D2"/>
<dbReference type="PANTHER" id="PTHR47188:SF1">
    <property type="entry name" value="PROTEIN TAR1"/>
    <property type="match status" value="1"/>
</dbReference>
<evidence type="ECO:0000313" key="2">
    <source>
        <dbReference type="EMBL" id="KAF2282226.1"/>
    </source>
</evidence>
<feature type="region of interest" description="Disordered" evidence="1">
    <location>
        <begin position="93"/>
        <end position="124"/>
    </location>
</feature>
<dbReference type="EMBL" id="JAAGAX010000505">
    <property type="protein sequence ID" value="KAF2282226.1"/>
    <property type="molecule type" value="Genomic_DNA"/>
</dbReference>
<dbReference type="PANTHER" id="PTHR47188">
    <property type="entry name" value="PROTEIN TAR1"/>
    <property type="match status" value="1"/>
</dbReference>